<protein>
    <submittedName>
        <fullName evidence="1">Uncharacterized protein</fullName>
    </submittedName>
</protein>
<comment type="caution">
    <text evidence="1">The sequence shown here is derived from an EMBL/GenBank/DDBJ whole genome shotgun (WGS) entry which is preliminary data.</text>
</comment>
<sequence>MTFYLDSQEWDVTPRFGDVLRGAILSESDFTLASPSASSYKLIVQQPDYAAILTPCCSIDQNTVLLAPLERVPKNWLKYSHWIDDFTIINRRLTHEEALGSEQWAALEDQRKIELLQKGAEYQKHPFFAYAPSDLLPCYTYTYRQDDHRLSVYLINFMRIFRIKSSAFQRDQPLPLGTKMLQLSIEARTSLRSKLVHYFNRQAYEDRSGQVKATAVDLQPPG</sequence>
<name>A0A0F9H0Y3_9ZZZZ</name>
<organism evidence="1">
    <name type="scientific">marine sediment metagenome</name>
    <dbReference type="NCBI Taxonomy" id="412755"/>
    <lineage>
        <taxon>unclassified sequences</taxon>
        <taxon>metagenomes</taxon>
        <taxon>ecological metagenomes</taxon>
    </lineage>
</organism>
<evidence type="ECO:0000313" key="1">
    <source>
        <dbReference type="EMBL" id="KKL96616.1"/>
    </source>
</evidence>
<proteinExistence type="predicted"/>
<reference evidence="1" key="1">
    <citation type="journal article" date="2015" name="Nature">
        <title>Complex archaea that bridge the gap between prokaryotes and eukaryotes.</title>
        <authorList>
            <person name="Spang A."/>
            <person name="Saw J.H."/>
            <person name="Jorgensen S.L."/>
            <person name="Zaremba-Niedzwiedzka K."/>
            <person name="Martijn J."/>
            <person name="Lind A.E."/>
            <person name="van Eijk R."/>
            <person name="Schleper C."/>
            <person name="Guy L."/>
            <person name="Ettema T.J."/>
        </authorList>
    </citation>
    <scope>NUCLEOTIDE SEQUENCE</scope>
</reference>
<gene>
    <name evidence="1" type="ORF">LCGC14_1842690</name>
</gene>
<accession>A0A0F9H0Y3</accession>
<dbReference type="AlphaFoldDB" id="A0A0F9H0Y3"/>
<dbReference type="EMBL" id="LAZR01018383">
    <property type="protein sequence ID" value="KKL96616.1"/>
    <property type="molecule type" value="Genomic_DNA"/>
</dbReference>